<dbReference type="InterPro" id="IPR025388">
    <property type="entry name" value="Alginate_export_dom"/>
</dbReference>
<reference evidence="3 4" key="1">
    <citation type="submission" date="2014-10" db="EMBL/GenBank/DDBJ databases">
        <title>Draft genome of anammox bacterium scalindua brodae, obtained using differential coverage binning of sequence data from two enrichment reactors.</title>
        <authorList>
            <person name="Speth D.R."/>
            <person name="Russ L."/>
            <person name="Kartal B."/>
            <person name="Op den Camp H.J."/>
            <person name="Dutilh B.E."/>
            <person name="Jetten M.S."/>
        </authorList>
    </citation>
    <scope>NUCLEOTIDE SEQUENCE [LARGE SCALE GENOMIC DNA]</scope>
    <source>
        <strain evidence="3">RU1</strain>
    </source>
</reference>
<keyword evidence="1" id="KW-0472">Membrane</keyword>
<keyword evidence="1" id="KW-0812">Transmembrane</keyword>
<protein>
    <recommendedName>
        <fullName evidence="2">Alginate export domain-containing protein</fullName>
    </recommendedName>
</protein>
<evidence type="ECO:0000313" key="4">
    <source>
        <dbReference type="Proteomes" id="UP000030652"/>
    </source>
</evidence>
<name>A0A0B0EJC1_9BACT</name>
<dbReference type="EMBL" id="JRYO01000102">
    <property type="protein sequence ID" value="KHE92684.1"/>
    <property type="molecule type" value="Genomic_DNA"/>
</dbReference>
<feature type="transmembrane region" description="Helical" evidence="1">
    <location>
        <begin position="31"/>
        <end position="51"/>
    </location>
</feature>
<feature type="domain" description="Alginate export" evidence="2">
    <location>
        <begin position="260"/>
        <end position="511"/>
    </location>
</feature>
<evidence type="ECO:0000256" key="1">
    <source>
        <dbReference type="SAM" id="Phobius"/>
    </source>
</evidence>
<dbReference type="AlphaFoldDB" id="A0A0B0EJC1"/>
<dbReference type="InterPro" id="IPR053728">
    <property type="entry name" value="Alginate_Permeability_Chnl"/>
</dbReference>
<organism evidence="3 4">
    <name type="scientific">Candidatus Scalindua brodae</name>
    <dbReference type="NCBI Taxonomy" id="237368"/>
    <lineage>
        <taxon>Bacteria</taxon>
        <taxon>Pseudomonadati</taxon>
        <taxon>Planctomycetota</taxon>
        <taxon>Candidatus Brocadiia</taxon>
        <taxon>Candidatus Brocadiales</taxon>
        <taxon>Candidatus Scalinduaceae</taxon>
        <taxon>Candidatus Scalindua</taxon>
    </lineage>
</organism>
<accession>A0A0B0EJC1</accession>
<proteinExistence type="predicted"/>
<dbReference type="Gene3D" id="2.40.160.100">
    <property type="match status" value="1"/>
</dbReference>
<evidence type="ECO:0000259" key="2">
    <source>
        <dbReference type="Pfam" id="PF13372"/>
    </source>
</evidence>
<dbReference type="Proteomes" id="UP000030652">
    <property type="component" value="Unassembled WGS sequence"/>
</dbReference>
<gene>
    <name evidence="3" type="ORF">SCABRO_01544</name>
</gene>
<keyword evidence="1" id="KW-1133">Transmembrane helix</keyword>
<sequence>MIKANMDNEIKMEKFGSAKTIEVRGLALRSFIVLIIFCVCLVIPTISFFPWQTSTSTQGVLYAQNIALEEAQKVRQQRLELEVQKVLEARRTLSQRLLWDWGGSERSMFLTYDDIDNAGVSDKRRTRRSHYLYLWGNLNLDDIHHFYVRLRGEYIDWNQGDQYRSTENQLHWNLEEGFDQGIYTLTIDKALKKYLHYEIPVRMELKAGRFRSSIGRQIVYAKNGNGIELNGQSDWVDFKLFGFRNLYTEENIDFSTPGFRHSKRFFYGTEVKYKRLKRHVPYLFALFQEDHSGESPEDLDQDYEYNSRYYGIGSRGQIIKDLYYEIEGIRQEGKGYPEAATVGISPDNEQIEAWALDATLTYNSNIITHPAFSVQYAFGSGDPDRRDRITNTIGGNAEGSTDRGFVNFGYIDTGLSLAPRISNLRMFKLGCSFYPLEFFQNNNVNVKVNYFLFRKDEKEAAISDTRADRPQRNLGKEFDVSIAWKVFSDLSASVDYGRFYPGNAYSDKDARDFIMATIMFQF</sequence>
<evidence type="ECO:0000313" key="3">
    <source>
        <dbReference type="EMBL" id="KHE92684.1"/>
    </source>
</evidence>
<dbReference type="eggNOG" id="COG3170">
    <property type="taxonomic scope" value="Bacteria"/>
</dbReference>
<dbReference type="Pfam" id="PF13372">
    <property type="entry name" value="Alginate_exp"/>
    <property type="match status" value="1"/>
</dbReference>
<comment type="caution">
    <text evidence="3">The sequence shown here is derived from an EMBL/GenBank/DDBJ whole genome shotgun (WGS) entry which is preliminary data.</text>
</comment>